<protein>
    <submittedName>
        <fullName evidence="1">Uncharacterized protein</fullName>
    </submittedName>
</protein>
<dbReference type="Proteomes" id="UP000317617">
    <property type="component" value="Unassembled WGS sequence"/>
</dbReference>
<keyword evidence="2" id="KW-1185">Reference proteome</keyword>
<sequence>MGVTLLADYGYSMQDVTRVTYLVSDTQDFPSCFPTLRQVFSDISPSVTLMWVRKFSDPHVKIEFELGVEAPLA</sequence>
<reference evidence="1 2" key="1">
    <citation type="submission" date="2019-06" db="EMBL/GenBank/DDBJ databases">
        <title>Whole genome shotgun sequence of Acetobacter orleanensis NBRC 13752.</title>
        <authorList>
            <person name="Hosoyama A."/>
            <person name="Uohara A."/>
            <person name="Ohji S."/>
            <person name="Ichikawa N."/>
        </authorList>
    </citation>
    <scope>NUCLEOTIDE SEQUENCE [LARGE SCALE GENOMIC DNA]</scope>
    <source>
        <strain evidence="1 2">NBRC 13752</strain>
    </source>
</reference>
<proteinExistence type="predicted"/>
<evidence type="ECO:0000313" key="2">
    <source>
        <dbReference type="Proteomes" id="UP000317617"/>
    </source>
</evidence>
<accession>A0A4Y3TJK1</accession>
<gene>
    <name evidence="1" type="ORF">AOR01nite_16580</name>
</gene>
<dbReference type="AlphaFoldDB" id="A0A4Y3TJK1"/>
<name>A0A4Y3TJK1_9PROT</name>
<dbReference type="InterPro" id="IPR035959">
    <property type="entry name" value="RutC-like_sf"/>
</dbReference>
<comment type="caution">
    <text evidence="1">The sequence shown here is derived from an EMBL/GenBank/DDBJ whole genome shotgun (WGS) entry which is preliminary data.</text>
</comment>
<organism evidence="1 2">
    <name type="scientific">Acetobacter orleanensis</name>
    <dbReference type="NCBI Taxonomy" id="104099"/>
    <lineage>
        <taxon>Bacteria</taxon>
        <taxon>Pseudomonadati</taxon>
        <taxon>Pseudomonadota</taxon>
        <taxon>Alphaproteobacteria</taxon>
        <taxon>Acetobacterales</taxon>
        <taxon>Acetobacteraceae</taxon>
        <taxon>Acetobacter</taxon>
    </lineage>
</organism>
<dbReference type="EMBL" id="BJMU01000007">
    <property type="protein sequence ID" value="GEB83181.1"/>
    <property type="molecule type" value="Genomic_DNA"/>
</dbReference>
<evidence type="ECO:0000313" key="1">
    <source>
        <dbReference type="EMBL" id="GEB83181.1"/>
    </source>
</evidence>
<dbReference type="Gene3D" id="3.30.1330.40">
    <property type="entry name" value="RutC-like"/>
    <property type="match status" value="1"/>
</dbReference>
<dbReference type="SUPFAM" id="SSF55298">
    <property type="entry name" value="YjgF-like"/>
    <property type="match status" value="1"/>
</dbReference>
<dbReference type="STRING" id="104099.AD949_05825"/>